<dbReference type="InterPro" id="IPR029063">
    <property type="entry name" value="SAM-dependent_MTases_sf"/>
</dbReference>
<proteinExistence type="predicted"/>
<sequence>MSDAESFVRFCDSEFGSAVMDREAAYVRRHVAADDRALDVGCGIGSLEERVPDRDMTGLDLSAAMVQTARDRVDAPFVLGDATALPVATGSVDAVVFVSTLEFLPDAEAALSEATRVLASDGTLVALVLNTRSEYVRSNLRREGSYFRRMVHRDSAALTERILERVDGEREYFLGISGEEVFESSDPETAAIAGVVGEPVD</sequence>
<evidence type="ECO:0000259" key="1">
    <source>
        <dbReference type="Pfam" id="PF08241"/>
    </source>
</evidence>
<accession>A0A8T8LJX9</accession>
<dbReference type="AlphaFoldDB" id="A0A8T8LJX9"/>
<dbReference type="CDD" id="cd02440">
    <property type="entry name" value="AdoMet_MTases"/>
    <property type="match status" value="1"/>
</dbReference>
<dbReference type="KEGG" id="hss:J7656_13355"/>
<dbReference type="Pfam" id="PF08241">
    <property type="entry name" value="Methyltransf_11"/>
    <property type="match status" value="1"/>
</dbReference>
<keyword evidence="3" id="KW-1185">Reference proteome</keyword>
<keyword evidence="2" id="KW-0808">Transferase</keyword>
<organism evidence="2 3">
    <name type="scientific">Halorubrum ruber</name>
    <dbReference type="NCBI Taxonomy" id="2982524"/>
    <lineage>
        <taxon>Archaea</taxon>
        <taxon>Methanobacteriati</taxon>
        <taxon>Methanobacteriota</taxon>
        <taxon>Stenosarchaea group</taxon>
        <taxon>Halobacteria</taxon>
        <taxon>Halobacteriales</taxon>
        <taxon>Haloferacaceae</taxon>
        <taxon>Halorubrum</taxon>
    </lineage>
</organism>
<reference evidence="2 3" key="1">
    <citation type="submission" date="2021-03" db="EMBL/GenBank/DDBJ databases">
        <title>Halorubrum sodomense MBLA0099, Whole genome shotgun sequencing.</title>
        <authorList>
            <person name="Seo M.-J."/>
            <person name="Cho E.-S."/>
            <person name="Hwang C.Y."/>
        </authorList>
    </citation>
    <scope>NUCLEOTIDE SEQUENCE [LARGE SCALE GENOMIC DNA]</scope>
    <source>
        <strain evidence="2 3">MBLA0099</strain>
    </source>
</reference>
<dbReference type="GeneID" id="64828545"/>
<evidence type="ECO:0000313" key="2">
    <source>
        <dbReference type="EMBL" id="QUO47542.1"/>
    </source>
</evidence>
<dbReference type="PANTHER" id="PTHR43591:SF110">
    <property type="entry name" value="RHODANESE DOMAIN-CONTAINING PROTEIN"/>
    <property type="match status" value="1"/>
</dbReference>
<dbReference type="EMBL" id="CP073695">
    <property type="protein sequence ID" value="QUO47542.1"/>
    <property type="molecule type" value="Genomic_DNA"/>
</dbReference>
<gene>
    <name evidence="2" type="ORF">J7656_13355</name>
</gene>
<dbReference type="InterPro" id="IPR013216">
    <property type="entry name" value="Methyltransf_11"/>
</dbReference>
<dbReference type="OrthoDB" id="11691at2157"/>
<protein>
    <submittedName>
        <fullName evidence="2">Class I SAM-dependent methyltransferase</fullName>
    </submittedName>
</protein>
<name>A0A8T8LJX9_9EURY</name>
<dbReference type="GO" id="GO:0008757">
    <property type="term" value="F:S-adenosylmethionine-dependent methyltransferase activity"/>
    <property type="evidence" value="ECO:0007669"/>
    <property type="project" value="InterPro"/>
</dbReference>
<evidence type="ECO:0000313" key="3">
    <source>
        <dbReference type="Proteomes" id="UP000679341"/>
    </source>
</evidence>
<dbReference type="RefSeq" id="WP_211553550.1">
    <property type="nucleotide sequence ID" value="NZ_CP073695.1"/>
</dbReference>
<dbReference type="Gene3D" id="3.40.50.150">
    <property type="entry name" value="Vaccinia Virus protein VP39"/>
    <property type="match status" value="1"/>
</dbReference>
<keyword evidence="2" id="KW-0489">Methyltransferase</keyword>
<feature type="domain" description="Methyltransferase type 11" evidence="1">
    <location>
        <begin position="38"/>
        <end position="125"/>
    </location>
</feature>
<dbReference type="PANTHER" id="PTHR43591">
    <property type="entry name" value="METHYLTRANSFERASE"/>
    <property type="match status" value="1"/>
</dbReference>
<dbReference type="GO" id="GO:0032259">
    <property type="term" value="P:methylation"/>
    <property type="evidence" value="ECO:0007669"/>
    <property type="project" value="UniProtKB-KW"/>
</dbReference>
<dbReference type="Proteomes" id="UP000679341">
    <property type="component" value="Chromosome"/>
</dbReference>
<dbReference type="SUPFAM" id="SSF53335">
    <property type="entry name" value="S-adenosyl-L-methionine-dependent methyltransferases"/>
    <property type="match status" value="1"/>
</dbReference>